<evidence type="ECO:0000313" key="1">
    <source>
        <dbReference type="EMBL" id="RYC91591.1"/>
    </source>
</evidence>
<sequence>MAYDILGKKDVALKIMTPEVSNEHDYKIQTEIARDIQDVSHLMLYENTFLLRGTHGNHRVKV</sequence>
<dbReference type="AlphaFoldDB" id="A0A4Q2VXZ4"/>
<evidence type="ECO:0008006" key="3">
    <source>
        <dbReference type="Google" id="ProtNLM"/>
    </source>
</evidence>
<name>A0A4Q2VXZ4_FUSOX</name>
<evidence type="ECO:0000313" key="2">
    <source>
        <dbReference type="Proteomes" id="UP000290540"/>
    </source>
</evidence>
<organism evidence="1 2">
    <name type="scientific">Fusarium oxysporum f. sp. narcissi</name>
    <dbReference type="NCBI Taxonomy" id="451672"/>
    <lineage>
        <taxon>Eukaryota</taxon>
        <taxon>Fungi</taxon>
        <taxon>Dikarya</taxon>
        <taxon>Ascomycota</taxon>
        <taxon>Pezizomycotina</taxon>
        <taxon>Sordariomycetes</taxon>
        <taxon>Hypocreomycetidae</taxon>
        <taxon>Hypocreales</taxon>
        <taxon>Nectriaceae</taxon>
        <taxon>Fusarium</taxon>
        <taxon>Fusarium oxysporum species complex</taxon>
    </lineage>
</organism>
<reference evidence="1 2" key="1">
    <citation type="submission" date="2016-12" db="EMBL/GenBank/DDBJ databases">
        <title>Draft genome sequence of Fusarium oxysporum causing rot on Narcissus.</title>
        <authorList>
            <person name="Armitage A.D."/>
            <person name="Taylor A."/>
            <person name="Clarkson J.P."/>
            <person name="Harrison R.J."/>
            <person name="Jackson A.C."/>
        </authorList>
    </citation>
    <scope>NUCLEOTIDE SEQUENCE [LARGE SCALE GENOMIC DNA]</scope>
    <source>
        <strain evidence="1 2">N139</strain>
    </source>
</reference>
<proteinExistence type="predicted"/>
<dbReference type="EMBL" id="MQTW01000031">
    <property type="protein sequence ID" value="RYC91591.1"/>
    <property type="molecule type" value="Genomic_DNA"/>
</dbReference>
<accession>A0A4Q2VXZ4</accession>
<gene>
    <name evidence="1" type="ORF">BFJ63_vAg5601</name>
</gene>
<comment type="caution">
    <text evidence="1">The sequence shown here is derived from an EMBL/GenBank/DDBJ whole genome shotgun (WGS) entry which is preliminary data.</text>
</comment>
<protein>
    <recommendedName>
        <fullName evidence="3">Protein kinase domain-containing protein</fullName>
    </recommendedName>
</protein>
<dbReference type="Proteomes" id="UP000290540">
    <property type="component" value="Unassembled WGS sequence"/>
</dbReference>